<organism evidence="3 4">
    <name type="scientific">Kriegella aquimaris</name>
    <dbReference type="NCBI Taxonomy" id="192904"/>
    <lineage>
        <taxon>Bacteria</taxon>
        <taxon>Pseudomonadati</taxon>
        <taxon>Bacteroidota</taxon>
        <taxon>Flavobacteriia</taxon>
        <taxon>Flavobacteriales</taxon>
        <taxon>Flavobacteriaceae</taxon>
        <taxon>Kriegella</taxon>
    </lineage>
</organism>
<dbReference type="RefSeq" id="WP_089888109.1">
    <property type="nucleotide sequence ID" value="NZ_FNGV01000003.1"/>
</dbReference>
<dbReference type="InterPro" id="IPR029062">
    <property type="entry name" value="Class_I_gatase-like"/>
</dbReference>
<reference evidence="4" key="1">
    <citation type="submission" date="2016-10" db="EMBL/GenBank/DDBJ databases">
        <authorList>
            <person name="Varghese N."/>
            <person name="Submissions S."/>
        </authorList>
    </citation>
    <scope>NUCLEOTIDE SEQUENCE [LARGE SCALE GENOMIC DNA]</scope>
    <source>
        <strain evidence="4">DSM 19886</strain>
    </source>
</reference>
<dbReference type="EMBL" id="FNGV01000003">
    <property type="protein sequence ID" value="SDL93362.1"/>
    <property type="molecule type" value="Genomic_DNA"/>
</dbReference>
<dbReference type="Pfam" id="PF06283">
    <property type="entry name" value="ThuA"/>
    <property type="match status" value="1"/>
</dbReference>
<feature type="domain" description="ThuA-like" evidence="2">
    <location>
        <begin position="51"/>
        <end position="291"/>
    </location>
</feature>
<dbReference type="Proteomes" id="UP000199440">
    <property type="component" value="Unassembled WGS sequence"/>
</dbReference>
<proteinExistence type="predicted"/>
<gene>
    <name evidence="3" type="ORF">SAMN04488514_103434</name>
</gene>
<dbReference type="SUPFAM" id="SSF52317">
    <property type="entry name" value="Class I glutamine amidotransferase-like"/>
    <property type="match status" value="1"/>
</dbReference>
<dbReference type="PANTHER" id="PTHR40469:SF2">
    <property type="entry name" value="GALACTOSE-BINDING DOMAIN-LIKE SUPERFAMILY PROTEIN"/>
    <property type="match status" value="1"/>
</dbReference>
<evidence type="ECO:0000313" key="3">
    <source>
        <dbReference type="EMBL" id="SDL93362.1"/>
    </source>
</evidence>
<feature type="signal peptide" evidence="1">
    <location>
        <begin position="1"/>
        <end position="19"/>
    </location>
</feature>
<dbReference type="STRING" id="192904.SAMN04488514_103434"/>
<evidence type="ECO:0000313" key="4">
    <source>
        <dbReference type="Proteomes" id="UP000199440"/>
    </source>
</evidence>
<accession>A0A1G9P3C6</accession>
<dbReference type="OrthoDB" id="9816308at2"/>
<dbReference type="InterPro" id="IPR029010">
    <property type="entry name" value="ThuA-like"/>
</dbReference>
<protein>
    <submittedName>
        <fullName evidence="3">Trehalose utilisation</fullName>
    </submittedName>
</protein>
<evidence type="ECO:0000259" key="2">
    <source>
        <dbReference type="Pfam" id="PF06283"/>
    </source>
</evidence>
<keyword evidence="4" id="KW-1185">Reference proteome</keyword>
<sequence length="310" mass="35313">MKKLIFSAFTLLFLNTITAQGLESFEVSDEWLSKMEKLAPSSATVKANTKKVLVFSQHTGFYHWTAPLNVEMLKILGTKSGAFEITNSYDIDSFDADNLKEYDAVVFNNCNPAGPKRDLFWDLLHKNSNLSDEKITALSKQYENNLLDYVAKGGGLMILHGAITVQNNSMEFSKMTGGSFDYHPKQQEMHLKEYDKKHPLVKAFKGKGLTHVDEPYFFKNAYFDYNFRPLLYIEIDELKGMKKEVDQEVNYVAWIKRHGKGRVFYTSPSHNAQSLDNPELLQFLLDGMQYVVGDLKCDDSPIGKQKGGTR</sequence>
<feature type="chain" id="PRO_5011518287" evidence="1">
    <location>
        <begin position="20"/>
        <end position="310"/>
    </location>
</feature>
<dbReference type="Gene3D" id="3.40.50.880">
    <property type="match status" value="1"/>
</dbReference>
<dbReference type="AlphaFoldDB" id="A0A1G9P3C6"/>
<evidence type="ECO:0000256" key="1">
    <source>
        <dbReference type="SAM" id="SignalP"/>
    </source>
</evidence>
<dbReference type="PANTHER" id="PTHR40469">
    <property type="entry name" value="SECRETED GLYCOSYL HYDROLASE"/>
    <property type="match status" value="1"/>
</dbReference>
<name>A0A1G9P3C6_9FLAO</name>
<keyword evidence="1" id="KW-0732">Signal</keyword>